<feature type="coiled-coil region" evidence="1">
    <location>
        <begin position="112"/>
        <end position="139"/>
    </location>
</feature>
<dbReference type="AlphaFoldDB" id="A0A1B6C6A3"/>
<gene>
    <name evidence="2" type="ORF">g.2576</name>
</gene>
<accession>A0A1B6C6A3</accession>
<name>A0A1B6C6A3_9HEMI</name>
<keyword evidence="1" id="KW-0175">Coiled coil</keyword>
<sequence length="562" mass="66012">MAQNVKIWLESMGFVKENRNFGLDEELFNEIMPKNMKSMWSHMIKHAKTKEGIELIRKNLLLKKLKQNQMLKGKINMSLSLPDSLEKYVQMNASKESLKDLNKEKEYLVGKILDLKLRKREVKIKIEQKKEKIKEINTKQEICNIKINSNENKIKNLSELIQIIGELSKSSLETLEQVNESKSNIMKCVCQVKNYVKKCRADNMSTDDVKDDFKNISNLIREQTMALSSKTKFANFMQLLYSSNSEIKGIVNNAILSETKVEEFPLNFKPVEEHMIELNQLVVDNFRSEQEFQKKKNNKIIEIGNCKKELVLTIQHYHNIPKNEENEFINEYIEGFSKQMILEEMINKLKDSINKLKENDSSHEVFQTNLLQSELSILYNELNKKCLMGMVCKKSLTVQNERMRKVRDKLKQSLNKCLTNHFNNIPVNPCLLLSEIFSKELEMLLIVPLEALNRNWDTNLKMDNKSKLSFLNTPLEKIFLQQDNNFFYHYIGICYLQFCLKCYQNTKFKVIEFKNDETNISSSSAEKNYTPLFSSDIISELFKTFNYYKKQPLNKFDVPKDT</sequence>
<protein>
    <submittedName>
        <fullName evidence="2">Uncharacterized protein</fullName>
    </submittedName>
</protein>
<reference evidence="2" key="1">
    <citation type="submission" date="2015-12" db="EMBL/GenBank/DDBJ databases">
        <title>De novo transcriptome assembly of four potential Pierce s Disease insect vectors from Arizona vineyards.</title>
        <authorList>
            <person name="Tassone E.E."/>
        </authorList>
    </citation>
    <scope>NUCLEOTIDE SEQUENCE</scope>
</reference>
<organism evidence="2">
    <name type="scientific">Clastoptera arizonana</name>
    <name type="common">Arizona spittle bug</name>
    <dbReference type="NCBI Taxonomy" id="38151"/>
    <lineage>
        <taxon>Eukaryota</taxon>
        <taxon>Metazoa</taxon>
        <taxon>Ecdysozoa</taxon>
        <taxon>Arthropoda</taxon>
        <taxon>Hexapoda</taxon>
        <taxon>Insecta</taxon>
        <taxon>Pterygota</taxon>
        <taxon>Neoptera</taxon>
        <taxon>Paraneoptera</taxon>
        <taxon>Hemiptera</taxon>
        <taxon>Auchenorrhyncha</taxon>
        <taxon>Cercopoidea</taxon>
        <taxon>Clastopteridae</taxon>
        <taxon>Clastoptera</taxon>
    </lineage>
</organism>
<dbReference type="EMBL" id="GEDC01028260">
    <property type="protein sequence ID" value="JAS09038.1"/>
    <property type="molecule type" value="Transcribed_RNA"/>
</dbReference>
<evidence type="ECO:0000256" key="1">
    <source>
        <dbReference type="SAM" id="Coils"/>
    </source>
</evidence>
<proteinExistence type="predicted"/>
<evidence type="ECO:0000313" key="2">
    <source>
        <dbReference type="EMBL" id="JAS09038.1"/>
    </source>
</evidence>